<dbReference type="PANTHER" id="PTHR48083:SF2">
    <property type="entry name" value="MEDIUM-CHAIN SPECIFIC ACYL-COA DEHYDROGENASE, MITOCHONDRIAL"/>
    <property type="match status" value="1"/>
</dbReference>
<dbReference type="SUPFAM" id="SSF47203">
    <property type="entry name" value="Acyl-CoA dehydrogenase C-terminal domain-like"/>
    <property type="match status" value="1"/>
</dbReference>
<evidence type="ECO:0000259" key="7">
    <source>
        <dbReference type="Pfam" id="PF02771"/>
    </source>
</evidence>
<keyword evidence="4" id="KW-0274">FAD</keyword>
<dbReference type="InterPro" id="IPR013786">
    <property type="entry name" value="AcylCoA_DH/ox_N"/>
</dbReference>
<evidence type="ECO:0000256" key="3">
    <source>
        <dbReference type="ARBA" id="ARBA00022630"/>
    </source>
</evidence>
<organism evidence="8 9">
    <name type="scientific">Mycolicibacterium anyangense</name>
    <dbReference type="NCBI Taxonomy" id="1431246"/>
    <lineage>
        <taxon>Bacteria</taxon>
        <taxon>Bacillati</taxon>
        <taxon>Actinomycetota</taxon>
        <taxon>Actinomycetes</taxon>
        <taxon>Mycobacteriales</taxon>
        <taxon>Mycobacteriaceae</taxon>
        <taxon>Mycolicibacterium</taxon>
    </lineage>
</organism>
<keyword evidence="3" id="KW-0285">Flavoprotein</keyword>
<dbReference type="InterPro" id="IPR009100">
    <property type="entry name" value="AcylCoA_DH/oxidase_NM_dom_sf"/>
</dbReference>
<evidence type="ECO:0000256" key="2">
    <source>
        <dbReference type="ARBA" id="ARBA00009347"/>
    </source>
</evidence>
<dbReference type="GO" id="GO:0050660">
    <property type="term" value="F:flavin adenine dinucleotide binding"/>
    <property type="evidence" value="ECO:0007669"/>
    <property type="project" value="InterPro"/>
</dbReference>
<dbReference type="Gene3D" id="1.20.140.10">
    <property type="entry name" value="Butyryl-CoA Dehydrogenase, subunit A, domain 3"/>
    <property type="match status" value="1"/>
</dbReference>
<dbReference type="Pfam" id="PF00441">
    <property type="entry name" value="Acyl-CoA_dh_1"/>
    <property type="match status" value="1"/>
</dbReference>
<dbReference type="KEGG" id="many:MANY_01800"/>
<comment type="cofactor">
    <cofactor evidence="1">
        <name>FAD</name>
        <dbReference type="ChEBI" id="CHEBI:57692"/>
    </cofactor>
</comment>
<dbReference type="AlphaFoldDB" id="A0A6N4W3A2"/>
<dbReference type="EMBL" id="AP022620">
    <property type="protein sequence ID" value="BBZ74843.1"/>
    <property type="molecule type" value="Genomic_DNA"/>
</dbReference>
<dbReference type="PANTHER" id="PTHR48083">
    <property type="entry name" value="MEDIUM-CHAIN SPECIFIC ACYL-COA DEHYDROGENASE, MITOCHONDRIAL-RELATED"/>
    <property type="match status" value="1"/>
</dbReference>
<feature type="domain" description="Acyl-CoA dehydrogenase/oxidase N-terminal" evidence="7">
    <location>
        <begin position="6"/>
        <end position="84"/>
    </location>
</feature>
<keyword evidence="5" id="KW-0560">Oxidoreductase</keyword>
<sequence>MHWELSDEQNLYVESLRDWLDGTATSEQVRSWSGADDQHSFDEALAEAGWAGVGFDESRGGQGGGLLELVLTARELGRSAAPSARWLARALADVTLGAEPDIARAAASGDELSVLAIRCDRIPATGSSVRWHNGTVTGEIPCVLAADGARRFIVPTDTDGQQLVVVDRDAPGVDVRPRALLDRTRAAADILFHEAPARTLEVGGSADTWSRVATRAAVLVAADTLGAAERMLDMTVQYAKQRKQFGRPIAAFQAVKHAAAQMLVAVESSYSVTLFAGASLDEHLPESALHAAAAKAQVTQQCAELADSALTVHGAIGYTWEYDLQLFYKRSKLDRILFGAPEAWNERIASLLPLEPALA</sequence>
<evidence type="ECO:0000313" key="8">
    <source>
        <dbReference type="EMBL" id="BBZ74843.1"/>
    </source>
</evidence>
<dbReference type="Gene3D" id="2.40.110.10">
    <property type="entry name" value="Butyryl-CoA Dehydrogenase, subunit A, domain 2"/>
    <property type="match status" value="1"/>
</dbReference>
<reference evidence="8 9" key="1">
    <citation type="journal article" date="2019" name="Emerg. Microbes Infect.">
        <title>Comprehensive subspecies identification of 175 nontuberculous mycobacteria species based on 7547 genomic profiles.</title>
        <authorList>
            <person name="Matsumoto Y."/>
            <person name="Kinjo T."/>
            <person name="Motooka D."/>
            <person name="Nabeya D."/>
            <person name="Jung N."/>
            <person name="Uechi K."/>
            <person name="Horii T."/>
            <person name="Iida T."/>
            <person name="Fujita J."/>
            <person name="Nakamura S."/>
        </authorList>
    </citation>
    <scope>NUCLEOTIDE SEQUENCE [LARGE SCALE GENOMIC DNA]</scope>
    <source>
        <strain evidence="8 9">JCM 30275</strain>
    </source>
</reference>
<evidence type="ECO:0000256" key="4">
    <source>
        <dbReference type="ARBA" id="ARBA00022827"/>
    </source>
</evidence>
<dbReference type="GO" id="GO:0033539">
    <property type="term" value="P:fatty acid beta-oxidation using acyl-CoA dehydrogenase"/>
    <property type="evidence" value="ECO:0007669"/>
    <property type="project" value="TreeGrafter"/>
</dbReference>
<feature type="domain" description="Acyl-CoA dehydrogenase/oxidase C-terminal" evidence="6">
    <location>
        <begin position="217"/>
        <end position="349"/>
    </location>
</feature>
<comment type="similarity">
    <text evidence="2">Belongs to the acyl-CoA dehydrogenase family.</text>
</comment>
<dbReference type="Proteomes" id="UP000467249">
    <property type="component" value="Chromosome"/>
</dbReference>
<gene>
    <name evidence="8" type="ORF">MANY_01800</name>
</gene>
<proteinExistence type="inferred from homology"/>
<dbReference type="InterPro" id="IPR050741">
    <property type="entry name" value="Acyl-CoA_dehydrogenase"/>
</dbReference>
<dbReference type="RefSeq" id="WP_163802378.1">
    <property type="nucleotide sequence ID" value="NZ_AP022620.1"/>
</dbReference>
<evidence type="ECO:0000259" key="6">
    <source>
        <dbReference type="Pfam" id="PF00441"/>
    </source>
</evidence>
<dbReference type="SUPFAM" id="SSF56645">
    <property type="entry name" value="Acyl-CoA dehydrogenase NM domain-like"/>
    <property type="match status" value="1"/>
</dbReference>
<keyword evidence="9" id="KW-1185">Reference proteome</keyword>
<name>A0A6N4W3A2_9MYCO</name>
<evidence type="ECO:0000313" key="9">
    <source>
        <dbReference type="Proteomes" id="UP000467249"/>
    </source>
</evidence>
<dbReference type="Pfam" id="PF02771">
    <property type="entry name" value="Acyl-CoA_dh_N"/>
    <property type="match status" value="1"/>
</dbReference>
<dbReference type="GO" id="GO:0005737">
    <property type="term" value="C:cytoplasm"/>
    <property type="evidence" value="ECO:0007669"/>
    <property type="project" value="TreeGrafter"/>
</dbReference>
<evidence type="ECO:0000256" key="5">
    <source>
        <dbReference type="ARBA" id="ARBA00023002"/>
    </source>
</evidence>
<dbReference type="InterPro" id="IPR046373">
    <property type="entry name" value="Acyl-CoA_Oxase/DH_mid-dom_sf"/>
</dbReference>
<dbReference type="Gene3D" id="1.10.540.10">
    <property type="entry name" value="Acyl-CoA dehydrogenase/oxidase, N-terminal domain"/>
    <property type="match status" value="1"/>
</dbReference>
<dbReference type="InterPro" id="IPR036250">
    <property type="entry name" value="AcylCo_DH-like_C"/>
</dbReference>
<dbReference type="GO" id="GO:0003995">
    <property type="term" value="F:acyl-CoA dehydrogenase activity"/>
    <property type="evidence" value="ECO:0007669"/>
    <property type="project" value="TreeGrafter"/>
</dbReference>
<dbReference type="InterPro" id="IPR037069">
    <property type="entry name" value="AcylCoA_DH/ox_N_sf"/>
</dbReference>
<protein>
    <submittedName>
        <fullName evidence="8">Acyl-CoA dehydrogenase</fullName>
    </submittedName>
</protein>
<evidence type="ECO:0000256" key="1">
    <source>
        <dbReference type="ARBA" id="ARBA00001974"/>
    </source>
</evidence>
<dbReference type="InterPro" id="IPR009075">
    <property type="entry name" value="AcylCo_DH/oxidase_C"/>
</dbReference>
<accession>A0A6N4W3A2</accession>